<evidence type="ECO:0000313" key="3">
    <source>
        <dbReference type="Proteomes" id="UP001301152"/>
    </source>
</evidence>
<dbReference type="EMBL" id="JAPIUZ010000007">
    <property type="protein sequence ID" value="MCX2564604.1"/>
    <property type="molecule type" value="Genomic_DNA"/>
</dbReference>
<comment type="caution">
    <text evidence="2">The sequence shown here is derived from an EMBL/GenBank/DDBJ whole genome shotgun (WGS) entry which is preliminary data.</text>
</comment>
<reference evidence="2 3" key="1">
    <citation type="submission" date="2022-11" db="EMBL/GenBank/DDBJ databases">
        <title>Genome sequencing of Acetobacter type strain.</title>
        <authorList>
            <person name="Heo J."/>
            <person name="Lee D."/>
            <person name="Han B.-H."/>
            <person name="Hong S.-B."/>
            <person name="Kwon S.-W."/>
        </authorList>
    </citation>
    <scope>NUCLEOTIDE SEQUENCE [LARGE SCALE GENOMIC DNA]</scope>
    <source>
        <strain evidence="2 3">KACC 21253</strain>
    </source>
</reference>
<proteinExistence type="predicted"/>
<dbReference type="Proteomes" id="UP001301152">
    <property type="component" value="Unassembled WGS sequence"/>
</dbReference>
<dbReference type="RefSeq" id="WP_233127520.1">
    <property type="nucleotide sequence ID" value="NZ_JAERKX010000009.1"/>
</dbReference>
<keyword evidence="1" id="KW-0732">Signal</keyword>
<evidence type="ECO:0000256" key="1">
    <source>
        <dbReference type="SAM" id="SignalP"/>
    </source>
</evidence>
<keyword evidence="3" id="KW-1185">Reference proteome</keyword>
<name>A0ABT3QH60_9PROT</name>
<evidence type="ECO:0000313" key="2">
    <source>
        <dbReference type="EMBL" id="MCX2564604.1"/>
    </source>
</evidence>
<gene>
    <name evidence="2" type="ORF">OQ497_11645</name>
</gene>
<protein>
    <submittedName>
        <fullName evidence="2">Uncharacterized protein</fullName>
    </submittedName>
</protein>
<feature type="signal peptide" evidence="1">
    <location>
        <begin position="1"/>
        <end position="28"/>
    </location>
</feature>
<accession>A0ABT3QH60</accession>
<sequence>MPFFRVSKKASSWRIFTMAGLMLSSAWAHTAAAASLAANDPYGDWVGTLVAEKGHNCPTYAQSLMQIEPHRMVFVPATGSLILRGVPNKATQHYHAQLLLEDAAHKPLPIVFEAHPSGTTFEGVYGTPECRAHITLTRPEHNAWKNFLDIN</sequence>
<organism evidence="2 3">
    <name type="scientific">Acetobacter thailandicus</name>
    <dbReference type="NCBI Taxonomy" id="1502842"/>
    <lineage>
        <taxon>Bacteria</taxon>
        <taxon>Pseudomonadati</taxon>
        <taxon>Pseudomonadota</taxon>
        <taxon>Alphaproteobacteria</taxon>
        <taxon>Acetobacterales</taxon>
        <taxon>Acetobacteraceae</taxon>
        <taxon>Acetobacter</taxon>
    </lineage>
</organism>
<feature type="chain" id="PRO_5047333451" evidence="1">
    <location>
        <begin position="29"/>
        <end position="151"/>
    </location>
</feature>